<dbReference type="Pfam" id="PF13591">
    <property type="entry name" value="MerR_2"/>
    <property type="match status" value="1"/>
</dbReference>
<protein>
    <submittedName>
        <fullName evidence="1">Chaperone modulator CbpM</fullName>
    </submittedName>
</protein>
<organism evidence="1 2">
    <name type="scientific">Psychromonas arctica</name>
    <dbReference type="NCBI Taxonomy" id="168275"/>
    <lineage>
        <taxon>Bacteria</taxon>
        <taxon>Pseudomonadati</taxon>
        <taxon>Pseudomonadota</taxon>
        <taxon>Gammaproteobacteria</taxon>
        <taxon>Alteromonadales</taxon>
        <taxon>Psychromonadaceae</taxon>
        <taxon>Psychromonas</taxon>
    </lineage>
</organism>
<accession>A0ABU9HC10</accession>
<proteinExistence type="predicted"/>
<dbReference type="EMBL" id="JBAKBA010000020">
    <property type="protein sequence ID" value="MEL0659419.1"/>
    <property type="molecule type" value="Genomic_DNA"/>
</dbReference>
<dbReference type="Proteomes" id="UP001366060">
    <property type="component" value="Unassembled WGS sequence"/>
</dbReference>
<dbReference type="Gene3D" id="1.10.1660.10">
    <property type="match status" value="1"/>
</dbReference>
<evidence type="ECO:0000313" key="1">
    <source>
        <dbReference type="EMBL" id="MEL0659419.1"/>
    </source>
</evidence>
<gene>
    <name evidence="1" type="ORF">V6255_09745</name>
</gene>
<keyword evidence="2" id="KW-1185">Reference proteome</keyword>
<evidence type="ECO:0000313" key="2">
    <source>
        <dbReference type="Proteomes" id="UP001366060"/>
    </source>
</evidence>
<name>A0ABU9HC10_9GAMM</name>
<dbReference type="RefSeq" id="WP_341627976.1">
    <property type="nucleotide sequence ID" value="NZ_JBAKBA010000020.1"/>
</dbReference>
<comment type="caution">
    <text evidence="1">The sequence shown here is derived from an EMBL/GenBank/DDBJ whole genome shotgun (WGS) entry which is preliminary data.</text>
</comment>
<sequence length="110" mass="12897">MMRRLTVISLSELCQLERIESHHIIEIVENGIVKPIANTISADATDNNKKPDWEFETASVYWIKKAVRLHQDLEIDWLAVALLIDLIQQRDALQKENAFFKQQLSRFTEY</sequence>
<reference evidence="1 2" key="1">
    <citation type="submission" date="2024-02" db="EMBL/GenBank/DDBJ databases">
        <title>Bacteria isolated from the canopy kelp, Nereocystis luetkeana.</title>
        <authorList>
            <person name="Pfister C.A."/>
            <person name="Younker I.T."/>
            <person name="Light S.H."/>
        </authorList>
    </citation>
    <scope>NUCLEOTIDE SEQUENCE [LARGE SCALE GENOMIC DNA]</scope>
    <source>
        <strain evidence="1 2">TI.2.07</strain>
    </source>
</reference>